<evidence type="ECO:0000313" key="1">
    <source>
        <dbReference type="EMBL" id="NMP23619.1"/>
    </source>
</evidence>
<dbReference type="Proteomes" id="UP000533476">
    <property type="component" value="Unassembled WGS sequence"/>
</dbReference>
<comment type="caution">
    <text evidence="1">The sequence shown here is derived from an EMBL/GenBank/DDBJ whole genome shotgun (WGS) entry which is preliminary data.</text>
</comment>
<keyword evidence="2" id="KW-1185">Reference proteome</keyword>
<dbReference type="EMBL" id="JABBVZ010000059">
    <property type="protein sequence ID" value="NMP23619.1"/>
    <property type="molecule type" value="Genomic_DNA"/>
</dbReference>
<accession>A0A7Y0L816</accession>
<evidence type="ECO:0000313" key="2">
    <source>
        <dbReference type="Proteomes" id="UP000533476"/>
    </source>
</evidence>
<dbReference type="InterPro" id="IPR054383">
    <property type="entry name" value="PspAB-like"/>
</dbReference>
<dbReference type="RefSeq" id="WP_169101058.1">
    <property type="nucleotide sequence ID" value="NZ_JABBVZ010000059.1"/>
</dbReference>
<gene>
    <name evidence="1" type="ORF">HIJ39_14850</name>
</gene>
<sequence>MGLFDTLFGRTRMTPGKTDQLFALSTAQLDIEAKLDSPYGERAALVLRAVDNSSYDALQKEMNDLLSMNGRDFTAHVTAQTDNMGFHWLIFRGPNLEDAINGLHMAADLLKQAGYSDSLLAAMFRFGDWYLIYSYRRASFYPFMPTGSSRRNESREFRIRQTLDGALPIEKDPERWYPLWDPPI</sequence>
<name>A0A7Y0L816_9FIRM</name>
<proteinExistence type="predicted"/>
<protein>
    <submittedName>
        <fullName evidence="1">Uncharacterized protein</fullName>
    </submittedName>
</protein>
<dbReference type="Pfam" id="PF22742">
    <property type="entry name" value="PspAB"/>
    <property type="match status" value="1"/>
</dbReference>
<organism evidence="1 2">
    <name type="scientific">Sulfobacillus harzensis</name>
    <dbReference type="NCBI Taxonomy" id="2729629"/>
    <lineage>
        <taxon>Bacteria</taxon>
        <taxon>Bacillati</taxon>
        <taxon>Bacillota</taxon>
        <taxon>Clostridia</taxon>
        <taxon>Eubacteriales</taxon>
        <taxon>Clostridiales Family XVII. Incertae Sedis</taxon>
        <taxon>Sulfobacillus</taxon>
    </lineage>
</organism>
<dbReference type="AlphaFoldDB" id="A0A7Y0L816"/>
<reference evidence="1 2" key="1">
    <citation type="submission" date="2020-04" db="EMBL/GenBank/DDBJ databases">
        <authorList>
            <person name="Zhang R."/>
            <person name="Schippers A."/>
        </authorList>
    </citation>
    <scope>NUCLEOTIDE SEQUENCE [LARGE SCALE GENOMIC DNA]</scope>
    <source>
        <strain evidence="1 2">DSM 109850</strain>
    </source>
</reference>